<keyword evidence="4" id="KW-1185">Reference proteome</keyword>
<feature type="compositionally biased region" description="Basic and acidic residues" evidence="1">
    <location>
        <begin position="103"/>
        <end position="131"/>
    </location>
</feature>
<dbReference type="Proteomes" id="UP000007755">
    <property type="component" value="Unassembled WGS sequence"/>
</dbReference>
<sequence length="269" mass="30332">MTVVWLFGIAHVGAGTRQGTTNPNGEEKKEGKTELVDEGTLYASSGKLRGSGVPAREGHSLEKRIARDLRRRQRKTVRKDTECRKEGKRRNKTERKRKRSREKRSVGIRDNAKKIPEGSVHHDSSRMIKGDPTRASSEWLRYPVRLWLFDGKEKREVQVSGRGKHTSRATNKSLIGREIQKERTSCEDEAFNATLSSGFFLPEEDPRISLSIPTLTMVSAPLLTAMEDIARTRTPEYQKGNPTEFRGLGTYLIIDLGRAVSAEANKRSS</sequence>
<feature type="chain" id="PRO_5012452213" evidence="2">
    <location>
        <begin position="16"/>
        <end position="269"/>
    </location>
</feature>
<feature type="compositionally biased region" description="Basic and acidic residues" evidence="1">
    <location>
        <begin position="56"/>
        <end position="68"/>
    </location>
</feature>
<keyword evidence="2" id="KW-0732">Signal</keyword>
<feature type="region of interest" description="Disordered" evidence="1">
    <location>
        <begin position="14"/>
        <end position="131"/>
    </location>
</feature>
<evidence type="ECO:0000256" key="2">
    <source>
        <dbReference type="SAM" id="SignalP"/>
    </source>
</evidence>
<gene>
    <name evidence="3" type="ORF">G5I_00664</name>
</gene>
<feature type="compositionally biased region" description="Basic residues" evidence="1">
    <location>
        <begin position="86"/>
        <end position="102"/>
    </location>
</feature>
<proteinExistence type="predicted"/>
<dbReference type="InParanoid" id="F4W5G7"/>
<reference evidence="3" key="1">
    <citation type="submission" date="2011-02" db="EMBL/GenBank/DDBJ databases">
        <title>The genome of the leaf-cutting ant Acromyrmex echinatior suggests key adaptations to social evolution and fungus farming.</title>
        <authorList>
            <person name="Nygaard S."/>
            <person name="Zhang G."/>
        </authorList>
    </citation>
    <scope>NUCLEOTIDE SEQUENCE</scope>
</reference>
<feature type="signal peptide" evidence="2">
    <location>
        <begin position="1"/>
        <end position="15"/>
    </location>
</feature>
<dbReference type="AlphaFoldDB" id="F4W5G7"/>
<dbReference type="EMBL" id="GL887645">
    <property type="protein sequence ID" value="EGI70617.1"/>
    <property type="molecule type" value="Genomic_DNA"/>
</dbReference>
<evidence type="ECO:0000313" key="4">
    <source>
        <dbReference type="Proteomes" id="UP000007755"/>
    </source>
</evidence>
<evidence type="ECO:0000256" key="1">
    <source>
        <dbReference type="SAM" id="MobiDB-lite"/>
    </source>
</evidence>
<protein>
    <submittedName>
        <fullName evidence="3">Uncharacterized protein</fullName>
    </submittedName>
</protein>
<organism evidence="4">
    <name type="scientific">Acromyrmex echinatior</name>
    <name type="common">Panamanian leafcutter ant</name>
    <name type="synonym">Acromyrmex octospinosus echinatior</name>
    <dbReference type="NCBI Taxonomy" id="103372"/>
    <lineage>
        <taxon>Eukaryota</taxon>
        <taxon>Metazoa</taxon>
        <taxon>Ecdysozoa</taxon>
        <taxon>Arthropoda</taxon>
        <taxon>Hexapoda</taxon>
        <taxon>Insecta</taxon>
        <taxon>Pterygota</taxon>
        <taxon>Neoptera</taxon>
        <taxon>Endopterygota</taxon>
        <taxon>Hymenoptera</taxon>
        <taxon>Apocrita</taxon>
        <taxon>Aculeata</taxon>
        <taxon>Formicoidea</taxon>
        <taxon>Formicidae</taxon>
        <taxon>Myrmicinae</taxon>
        <taxon>Acromyrmex</taxon>
    </lineage>
</organism>
<name>F4W5G7_ACREC</name>
<evidence type="ECO:0000313" key="3">
    <source>
        <dbReference type="EMBL" id="EGI70617.1"/>
    </source>
</evidence>
<accession>F4W5G7</accession>
<feature type="compositionally biased region" description="Basic and acidic residues" evidence="1">
    <location>
        <begin position="25"/>
        <end position="35"/>
    </location>
</feature>